<protein>
    <submittedName>
        <fullName evidence="1">Uncharacterized protein</fullName>
    </submittedName>
</protein>
<accession>A0AAV2VN83</accession>
<dbReference type="Proteomes" id="UP000018211">
    <property type="component" value="Unassembled WGS sequence"/>
</dbReference>
<comment type="caution">
    <text evidence="1">The sequence shown here is derived from an EMBL/GenBank/DDBJ whole genome shotgun (WGS) entry which is preliminary data.</text>
</comment>
<organism evidence="1 2">
    <name type="scientific">Vibrio nigripulchritudo SOn1</name>
    <dbReference type="NCBI Taxonomy" id="1238450"/>
    <lineage>
        <taxon>Bacteria</taxon>
        <taxon>Pseudomonadati</taxon>
        <taxon>Pseudomonadota</taxon>
        <taxon>Gammaproteobacteria</taxon>
        <taxon>Vibrionales</taxon>
        <taxon>Vibrionaceae</taxon>
        <taxon>Vibrio</taxon>
    </lineage>
</organism>
<evidence type="ECO:0000313" key="1">
    <source>
        <dbReference type="EMBL" id="CCO46010.1"/>
    </source>
</evidence>
<dbReference type="EMBL" id="CAOF01000072">
    <property type="protein sequence ID" value="CCO46010.1"/>
    <property type="molecule type" value="Genomic_DNA"/>
</dbReference>
<dbReference type="AlphaFoldDB" id="A0AAV2VN83"/>
<gene>
    <name evidence="1" type="ORF">VIBNISOn1_1630008</name>
</gene>
<evidence type="ECO:0000313" key="2">
    <source>
        <dbReference type="Proteomes" id="UP000018211"/>
    </source>
</evidence>
<name>A0AAV2VN83_9VIBR</name>
<reference evidence="1 2" key="1">
    <citation type="journal article" date="2013" name="ISME J.">
        <title>Comparative genomics of pathogenic lineages of Vibrio nigripulchritudo identifies virulence-associated traits.</title>
        <authorList>
            <person name="Goudenege D."/>
            <person name="Labreuche Y."/>
            <person name="Krin E."/>
            <person name="Ansquer D."/>
            <person name="Mangenot S."/>
            <person name="Calteau A."/>
            <person name="Medigue C."/>
            <person name="Mazel D."/>
            <person name="Polz M.F."/>
            <person name="Le Roux F."/>
        </authorList>
    </citation>
    <scope>NUCLEOTIDE SEQUENCE [LARGE SCALE GENOMIC DNA]</scope>
    <source>
        <strain evidence="1 2">SOn1</strain>
    </source>
</reference>
<sequence>MESDHPASCGDIHRYICEPSFPSNHLPFYTYIQKETVWNDKKIWTNGWTTTTAILIKENVR</sequence>
<proteinExistence type="predicted"/>